<accession>A0A897NTK5</accession>
<dbReference type="Gene3D" id="3.40.50.1950">
    <property type="entry name" value="Flavin prenyltransferase-like"/>
    <property type="match status" value="1"/>
</dbReference>
<dbReference type="AlphaFoldDB" id="A0A897NTK5"/>
<evidence type="ECO:0000256" key="1">
    <source>
        <dbReference type="ARBA" id="ARBA00022602"/>
    </source>
</evidence>
<keyword evidence="8" id="KW-1185">Reference proteome</keyword>
<evidence type="ECO:0000259" key="6">
    <source>
        <dbReference type="Pfam" id="PF02441"/>
    </source>
</evidence>
<keyword evidence="2 5" id="KW-0285">Flavoprotein</keyword>
<keyword evidence="4 5" id="KW-0808">Transferase</keyword>
<dbReference type="EC" id="2.5.1.129" evidence="5"/>
<feature type="binding site" evidence="5">
    <location>
        <begin position="12"/>
        <end position="14"/>
    </location>
    <ligand>
        <name>FMN</name>
        <dbReference type="ChEBI" id="CHEBI:58210"/>
    </ligand>
</feature>
<dbReference type="Pfam" id="PF02441">
    <property type="entry name" value="Flavoprotein"/>
    <property type="match status" value="1"/>
</dbReference>
<evidence type="ECO:0000256" key="4">
    <source>
        <dbReference type="ARBA" id="ARBA00022679"/>
    </source>
</evidence>
<feature type="binding site" evidence="5">
    <location>
        <position position="172"/>
    </location>
    <ligand>
        <name>dimethylallyl phosphate</name>
        <dbReference type="ChEBI" id="CHEBI:88052"/>
    </ligand>
</feature>
<dbReference type="InterPro" id="IPR004507">
    <property type="entry name" value="UbiX-like"/>
</dbReference>
<feature type="binding site" evidence="5">
    <location>
        <position position="37"/>
    </location>
    <ligand>
        <name>FMN</name>
        <dbReference type="ChEBI" id="CHEBI:58210"/>
    </ligand>
</feature>
<proteinExistence type="inferred from homology"/>
<dbReference type="EMBL" id="CP064791">
    <property type="protein sequence ID" value="QSG14089.1"/>
    <property type="molecule type" value="Genomic_DNA"/>
</dbReference>
<protein>
    <recommendedName>
        <fullName evidence="5">Flavin prenyltransferase UbiX</fullName>
        <ecNumber evidence="5">2.5.1.129</ecNumber>
    </recommendedName>
</protein>
<evidence type="ECO:0000313" key="7">
    <source>
        <dbReference type="EMBL" id="QSG14089.1"/>
    </source>
</evidence>
<keyword evidence="1 5" id="KW-0637">Prenyltransferase</keyword>
<sequence>MTVDRVVVGITGASGIPIAVATVEALAEHCEVITVVTDAARSVMAHERGDREATMKHLEELSAAVYGEDAVHAPIASGSVETDGMVIVPASMNTVAAVATGRSDTLVSRAADVTLKERRKLVVVPRETPLSELHLENLLKLARMDVEVVPPVLGFYFDPEDPGDFVDHVVGKILERFDLDHDRYDAWEPD</sequence>
<dbReference type="InterPro" id="IPR036551">
    <property type="entry name" value="Flavin_trans-like"/>
</dbReference>
<comment type="function">
    <text evidence="5">Flavin prenyltransferase that catalyzes the synthesis of the prenylated FMN cofactor (prenyl-FMN) for 4-hydroxy-3-polyprenylbenzoic acid decarboxylase UbiD. The prenyltransferase is metal-independent and links a dimethylallyl moiety from dimethylallyl monophosphate (DMAP) to the flavin N5 and C6 atoms of FMN.</text>
</comment>
<gene>
    <name evidence="5 7" type="primary">ubiX</name>
    <name evidence="7" type="ORF">HSEST_0542</name>
</gene>
<feature type="binding site" evidence="5">
    <location>
        <position position="126"/>
    </location>
    <ligand>
        <name>FMN</name>
        <dbReference type="ChEBI" id="CHEBI:58210"/>
    </ligand>
</feature>
<dbReference type="Proteomes" id="UP000663292">
    <property type="component" value="Chromosome"/>
</dbReference>
<dbReference type="NCBIfam" id="TIGR00421">
    <property type="entry name" value="ubiX_pad"/>
    <property type="match status" value="1"/>
</dbReference>
<organism evidence="7 8">
    <name type="scientific">Halapricum desulfuricans</name>
    <dbReference type="NCBI Taxonomy" id="2841257"/>
    <lineage>
        <taxon>Archaea</taxon>
        <taxon>Methanobacteriati</taxon>
        <taxon>Methanobacteriota</taxon>
        <taxon>Stenosarchaea group</taxon>
        <taxon>Halobacteria</taxon>
        <taxon>Halobacteriales</taxon>
        <taxon>Haloarculaceae</taxon>
        <taxon>Halapricum</taxon>
    </lineage>
</organism>
<dbReference type="NCBIfam" id="NF004685">
    <property type="entry name" value="PRK06029.1"/>
    <property type="match status" value="1"/>
</dbReference>
<comment type="catalytic activity">
    <reaction evidence="5">
        <text>dimethylallyl phosphate + FMNH2 = prenylated FMNH2 + phosphate</text>
        <dbReference type="Rhea" id="RHEA:37743"/>
        <dbReference type="ChEBI" id="CHEBI:43474"/>
        <dbReference type="ChEBI" id="CHEBI:57618"/>
        <dbReference type="ChEBI" id="CHEBI:87467"/>
        <dbReference type="ChEBI" id="CHEBI:88052"/>
        <dbReference type="EC" id="2.5.1.129"/>
    </reaction>
</comment>
<evidence type="ECO:0000256" key="3">
    <source>
        <dbReference type="ARBA" id="ARBA00022643"/>
    </source>
</evidence>
<evidence type="ECO:0000256" key="5">
    <source>
        <dbReference type="HAMAP-Rule" id="MF_01984"/>
    </source>
</evidence>
<comment type="caution">
    <text evidence="5">Lacks conserved residue(s) required for the propagation of feature annotation.</text>
</comment>
<dbReference type="GeneID" id="68857180"/>
<dbReference type="GO" id="GO:0106141">
    <property type="term" value="F:flavin prenyltransferase activity"/>
    <property type="evidence" value="ECO:0007669"/>
    <property type="project" value="UniProtKB-EC"/>
</dbReference>
<evidence type="ECO:0000313" key="8">
    <source>
        <dbReference type="Proteomes" id="UP000663292"/>
    </source>
</evidence>
<feature type="binding site" evidence="5">
    <location>
        <begin position="91"/>
        <end position="94"/>
    </location>
    <ligand>
        <name>FMN</name>
        <dbReference type="ChEBI" id="CHEBI:58210"/>
    </ligand>
</feature>
<feature type="binding site" evidence="5">
    <location>
        <position position="156"/>
    </location>
    <ligand>
        <name>dimethylallyl phosphate</name>
        <dbReference type="ChEBI" id="CHEBI:88052"/>
    </ligand>
</feature>
<dbReference type="SUPFAM" id="SSF52507">
    <property type="entry name" value="Homo-oligomeric flavin-containing Cys decarboxylases, HFCD"/>
    <property type="match status" value="1"/>
</dbReference>
<name>A0A897NTK5_9EURY</name>
<comment type="similarity">
    <text evidence="5">Belongs to the UbiX/PAD1 family.</text>
</comment>
<keyword evidence="3 5" id="KW-0288">FMN</keyword>
<dbReference type="RefSeq" id="WP_229122033.1">
    <property type="nucleotide sequence ID" value="NZ_CP064791.1"/>
</dbReference>
<dbReference type="InterPro" id="IPR003382">
    <property type="entry name" value="Flavoprotein"/>
</dbReference>
<feature type="domain" description="Flavoprotein" evidence="6">
    <location>
        <begin position="5"/>
        <end position="176"/>
    </location>
</feature>
<evidence type="ECO:0000256" key="2">
    <source>
        <dbReference type="ARBA" id="ARBA00022630"/>
    </source>
</evidence>
<dbReference type="HAMAP" id="MF_01984">
    <property type="entry name" value="ubiX_pad"/>
    <property type="match status" value="1"/>
</dbReference>
<reference evidence="7 8" key="1">
    <citation type="submission" date="2020-11" db="EMBL/GenBank/DDBJ databases">
        <title>Carbohydrate-dependent, anaerobic sulfur respiration: A novel catabolism in halophilic archaea.</title>
        <authorList>
            <person name="Sorokin D.Y."/>
            <person name="Messina E."/>
            <person name="Smedile F."/>
            <person name="La Cono V."/>
            <person name="Hallsworth J.E."/>
            <person name="Yakimov M.M."/>
        </authorList>
    </citation>
    <scope>NUCLEOTIDE SEQUENCE [LARGE SCALE GENOMIC DNA]</scope>
    <source>
        <strain evidence="7 8">HSR-Est</strain>
    </source>
</reference>